<evidence type="ECO:0000313" key="3">
    <source>
        <dbReference type="Proteomes" id="UP001595851"/>
    </source>
</evidence>
<comment type="caution">
    <text evidence="2">The sequence shown here is derived from an EMBL/GenBank/DDBJ whole genome shotgun (WGS) entry which is preliminary data.</text>
</comment>
<proteinExistence type="predicted"/>
<organism evidence="2 3">
    <name type="scientific">Nonomuraea purpurea</name>
    <dbReference type="NCBI Taxonomy" id="1849276"/>
    <lineage>
        <taxon>Bacteria</taxon>
        <taxon>Bacillati</taxon>
        <taxon>Actinomycetota</taxon>
        <taxon>Actinomycetes</taxon>
        <taxon>Streptosporangiales</taxon>
        <taxon>Streptosporangiaceae</taxon>
        <taxon>Nonomuraea</taxon>
    </lineage>
</organism>
<dbReference type="EMBL" id="JBHSBI010000006">
    <property type="protein sequence ID" value="MFC4008446.1"/>
    <property type="molecule type" value="Genomic_DNA"/>
</dbReference>
<gene>
    <name evidence="2" type="ORF">ACFOY2_14545</name>
</gene>
<dbReference type="Proteomes" id="UP001595851">
    <property type="component" value="Unassembled WGS sequence"/>
</dbReference>
<dbReference type="Pfam" id="PF00625">
    <property type="entry name" value="Guanylate_kin"/>
    <property type="match status" value="1"/>
</dbReference>
<dbReference type="RefSeq" id="WP_379528510.1">
    <property type="nucleotide sequence ID" value="NZ_JBHSBI010000006.1"/>
</dbReference>
<dbReference type="SUPFAM" id="SSF52540">
    <property type="entry name" value="P-loop containing nucleoside triphosphate hydrolases"/>
    <property type="match status" value="1"/>
</dbReference>
<evidence type="ECO:0000313" key="2">
    <source>
        <dbReference type="EMBL" id="MFC4008446.1"/>
    </source>
</evidence>
<dbReference type="InterPro" id="IPR008145">
    <property type="entry name" value="GK/Ca_channel_bsu"/>
</dbReference>
<keyword evidence="2" id="KW-0808">Transferase</keyword>
<accession>A0ABV8G360</accession>
<feature type="domain" description="Guanylate kinase/L-type calcium channel beta subunit" evidence="1">
    <location>
        <begin position="4"/>
        <end position="133"/>
    </location>
</feature>
<keyword evidence="2" id="KW-0418">Kinase</keyword>
<dbReference type="InterPro" id="IPR027417">
    <property type="entry name" value="P-loop_NTPase"/>
</dbReference>
<protein>
    <submittedName>
        <fullName evidence="2">Guanylate kinase</fullName>
    </submittedName>
</protein>
<sequence length="184" mass="20628">MMGVVLYGPPASGKSTTTIALAELDPRFTLVRKLKTGNRRGTEYDFVSAEDLANLRVEGRLMVESQRYSNTYAIDRDQVDQLTATGRVPVVHLGDISSIRRLVQAAPWLAVLLWIPREVCEQRSREHGDRDTNHRLQAWDEALADLSANDDGLFVRRFRTDQATSQGIAEQTARAFFNQRAGAP</sequence>
<evidence type="ECO:0000259" key="1">
    <source>
        <dbReference type="Pfam" id="PF00625"/>
    </source>
</evidence>
<name>A0ABV8G360_9ACTN</name>
<reference evidence="3" key="1">
    <citation type="journal article" date="2019" name="Int. J. Syst. Evol. Microbiol.">
        <title>The Global Catalogue of Microorganisms (GCM) 10K type strain sequencing project: providing services to taxonomists for standard genome sequencing and annotation.</title>
        <authorList>
            <consortium name="The Broad Institute Genomics Platform"/>
            <consortium name="The Broad Institute Genome Sequencing Center for Infectious Disease"/>
            <person name="Wu L."/>
            <person name="Ma J."/>
        </authorList>
    </citation>
    <scope>NUCLEOTIDE SEQUENCE [LARGE SCALE GENOMIC DNA]</scope>
    <source>
        <strain evidence="3">TBRC 1276</strain>
    </source>
</reference>
<keyword evidence="3" id="KW-1185">Reference proteome</keyword>
<dbReference type="GO" id="GO:0016301">
    <property type="term" value="F:kinase activity"/>
    <property type="evidence" value="ECO:0007669"/>
    <property type="project" value="UniProtKB-KW"/>
</dbReference>
<dbReference type="Gene3D" id="3.40.50.300">
    <property type="entry name" value="P-loop containing nucleotide triphosphate hydrolases"/>
    <property type="match status" value="1"/>
</dbReference>